<dbReference type="AlphaFoldDB" id="A0AA36MLL7"/>
<sequence length="125" mass="13474">MVCVRFGKAGVLEREALGKTESYSQPLGALRLMFWSETLFKPVIAGGHGISTEAAAKDMSSTSWAYDKRTGWKYPSWREIGAQQAERGSHWLVQESGGAVRLPGDPHGGFVGPATRGDLHLSGGQ</sequence>
<evidence type="ECO:0000256" key="1">
    <source>
        <dbReference type="SAM" id="MobiDB-lite"/>
    </source>
</evidence>
<comment type="caution">
    <text evidence="2">The sequence shown here is derived from an EMBL/GenBank/DDBJ whole genome shotgun (WGS) entry which is preliminary data.</text>
</comment>
<feature type="region of interest" description="Disordered" evidence="1">
    <location>
        <begin position="102"/>
        <end position="125"/>
    </location>
</feature>
<proteinExistence type="predicted"/>
<dbReference type="Proteomes" id="UP001178507">
    <property type="component" value="Unassembled WGS sequence"/>
</dbReference>
<name>A0AA36MLL7_9DINO</name>
<reference evidence="2" key="1">
    <citation type="submission" date="2023-08" db="EMBL/GenBank/DDBJ databases">
        <authorList>
            <person name="Chen Y."/>
            <person name="Shah S."/>
            <person name="Dougan E. K."/>
            <person name="Thang M."/>
            <person name="Chan C."/>
        </authorList>
    </citation>
    <scope>NUCLEOTIDE SEQUENCE</scope>
</reference>
<evidence type="ECO:0000313" key="2">
    <source>
        <dbReference type="EMBL" id="CAJ1372058.1"/>
    </source>
</evidence>
<gene>
    <name evidence="2" type="ORF">EVOR1521_LOCUS2212</name>
</gene>
<organism evidence="2 3">
    <name type="scientific">Effrenium voratum</name>
    <dbReference type="NCBI Taxonomy" id="2562239"/>
    <lineage>
        <taxon>Eukaryota</taxon>
        <taxon>Sar</taxon>
        <taxon>Alveolata</taxon>
        <taxon>Dinophyceae</taxon>
        <taxon>Suessiales</taxon>
        <taxon>Symbiodiniaceae</taxon>
        <taxon>Effrenium</taxon>
    </lineage>
</organism>
<accession>A0AA36MLL7</accession>
<dbReference type="EMBL" id="CAUJNA010000113">
    <property type="protein sequence ID" value="CAJ1372058.1"/>
    <property type="molecule type" value="Genomic_DNA"/>
</dbReference>
<evidence type="ECO:0000313" key="3">
    <source>
        <dbReference type="Proteomes" id="UP001178507"/>
    </source>
</evidence>
<protein>
    <submittedName>
        <fullName evidence="2">Uncharacterized protein</fullName>
    </submittedName>
</protein>
<keyword evidence="3" id="KW-1185">Reference proteome</keyword>